<reference evidence="4 5" key="1">
    <citation type="journal article" date="2018" name="Environ. Microbiol.">
        <title>Novel energy conservation strategies and behaviour of Pelotomaculum schinkii driving syntrophic propionate catabolism.</title>
        <authorList>
            <person name="Hidalgo-Ahumada C.A.P."/>
            <person name="Nobu M.K."/>
            <person name="Narihiro T."/>
            <person name="Tamaki H."/>
            <person name="Liu W.T."/>
            <person name="Kamagata Y."/>
            <person name="Stams A.J.M."/>
            <person name="Imachi H."/>
            <person name="Sousa D.Z."/>
        </authorList>
    </citation>
    <scope>NUCLEOTIDE SEQUENCE [LARGE SCALE GENOMIC DNA]</scope>
    <source>
        <strain evidence="4 5">MGP</strain>
    </source>
</reference>
<sequence>MKKKIIFVLLLLTLVLVMAASAEATVASKPINVDYVDIKLFVNGNAITLQPDEEPFIYNGRTFVPIRFVSEALGQSVEWLDWIKAVKITGGNSASLAEKDKEIQALKSEIASLKSQLADCKENEDDEDSDLSELEDQLKSDYDYLEDVEIDDISLSGDEDEVDVQIDVDLGEYDSEWEDLSDSDIEDWLEDLVGDIQDEFSDDTEVTGEINDIDSDDVLVKFSKDGDDDLDVTFKDDDYRNSDDDEDADDVIDSLEDDAYDVGGIEFEVTLTYDGDDTVTAKFTAVDDDAASDWDDLSDSRIESDVTDICEQIVSAFDDDADISLDTVIVKFYDEDSHALKSFTYDADYEELN</sequence>
<evidence type="ECO:0000313" key="4">
    <source>
        <dbReference type="EMBL" id="TEB12987.1"/>
    </source>
</evidence>
<evidence type="ECO:0000313" key="5">
    <source>
        <dbReference type="Proteomes" id="UP000297597"/>
    </source>
</evidence>
<dbReference type="AlphaFoldDB" id="A0A4Y7RXG9"/>
<evidence type="ECO:0000259" key="3">
    <source>
        <dbReference type="Pfam" id="PF07833"/>
    </source>
</evidence>
<keyword evidence="5" id="KW-1185">Reference proteome</keyword>
<comment type="caution">
    <text evidence="4">The sequence shown here is derived from an EMBL/GenBank/DDBJ whole genome shotgun (WGS) entry which is preliminary data.</text>
</comment>
<evidence type="ECO:0000256" key="1">
    <source>
        <dbReference type="SAM" id="Coils"/>
    </source>
</evidence>
<dbReference type="InterPro" id="IPR036582">
    <property type="entry name" value="Mao_N_sf"/>
</dbReference>
<dbReference type="Pfam" id="PF07833">
    <property type="entry name" value="Cu_amine_oxidN1"/>
    <property type="match status" value="1"/>
</dbReference>
<dbReference type="SUPFAM" id="SSF55383">
    <property type="entry name" value="Copper amine oxidase, domain N"/>
    <property type="match status" value="1"/>
</dbReference>
<accession>A0A4Y7RXG9</accession>
<keyword evidence="1" id="KW-0175">Coiled coil</keyword>
<dbReference type="Proteomes" id="UP000297597">
    <property type="component" value="Unassembled WGS sequence"/>
</dbReference>
<organism evidence="4 5">
    <name type="scientific">Pelotomaculum propionicicum</name>
    <dbReference type="NCBI Taxonomy" id="258475"/>
    <lineage>
        <taxon>Bacteria</taxon>
        <taxon>Bacillati</taxon>
        <taxon>Bacillota</taxon>
        <taxon>Clostridia</taxon>
        <taxon>Eubacteriales</taxon>
        <taxon>Desulfotomaculaceae</taxon>
        <taxon>Pelotomaculum</taxon>
    </lineage>
</organism>
<keyword evidence="2" id="KW-0732">Signal</keyword>
<evidence type="ECO:0000256" key="2">
    <source>
        <dbReference type="SAM" id="SignalP"/>
    </source>
</evidence>
<feature type="signal peptide" evidence="2">
    <location>
        <begin position="1"/>
        <end position="24"/>
    </location>
</feature>
<feature type="coiled-coil region" evidence="1">
    <location>
        <begin position="96"/>
        <end position="137"/>
    </location>
</feature>
<dbReference type="GO" id="GO:0016032">
    <property type="term" value="P:viral process"/>
    <property type="evidence" value="ECO:0007669"/>
    <property type="project" value="InterPro"/>
</dbReference>
<proteinExistence type="predicted"/>
<feature type="chain" id="PRO_5021415295" description="Copper amine oxidase-like N-terminal domain-containing protein" evidence="2">
    <location>
        <begin position="25"/>
        <end position="353"/>
    </location>
</feature>
<protein>
    <recommendedName>
        <fullName evidence="3">Copper amine oxidase-like N-terminal domain-containing protein</fullName>
    </recommendedName>
</protein>
<dbReference type="InterPro" id="IPR012854">
    <property type="entry name" value="Cu_amine_oxidase-like_N"/>
</dbReference>
<name>A0A4Y7RXG9_9FIRM</name>
<dbReference type="EMBL" id="QFFZ01000004">
    <property type="protein sequence ID" value="TEB12987.1"/>
    <property type="molecule type" value="Genomic_DNA"/>
</dbReference>
<dbReference type="Gene3D" id="3.30.457.10">
    <property type="entry name" value="Copper amine oxidase-like, N-terminal domain"/>
    <property type="match status" value="1"/>
</dbReference>
<gene>
    <name evidence="4" type="ORF">Pmgp_00625</name>
</gene>
<feature type="domain" description="Copper amine oxidase-like N-terminal" evidence="3">
    <location>
        <begin position="42"/>
        <end position="102"/>
    </location>
</feature>